<organism evidence="2">
    <name type="scientific">Anguilla anguilla</name>
    <name type="common">European freshwater eel</name>
    <name type="synonym">Muraena anguilla</name>
    <dbReference type="NCBI Taxonomy" id="7936"/>
    <lineage>
        <taxon>Eukaryota</taxon>
        <taxon>Metazoa</taxon>
        <taxon>Chordata</taxon>
        <taxon>Craniata</taxon>
        <taxon>Vertebrata</taxon>
        <taxon>Euteleostomi</taxon>
        <taxon>Actinopterygii</taxon>
        <taxon>Neopterygii</taxon>
        <taxon>Teleostei</taxon>
        <taxon>Anguilliformes</taxon>
        <taxon>Anguillidae</taxon>
        <taxon>Anguilla</taxon>
    </lineage>
</organism>
<proteinExistence type="predicted"/>
<keyword evidence="1" id="KW-0812">Transmembrane</keyword>
<keyword evidence="1" id="KW-1133">Transmembrane helix</keyword>
<reference evidence="2" key="1">
    <citation type="submission" date="2014-11" db="EMBL/GenBank/DDBJ databases">
        <authorList>
            <person name="Amaro Gonzalez C."/>
        </authorList>
    </citation>
    <scope>NUCLEOTIDE SEQUENCE</scope>
</reference>
<feature type="transmembrane region" description="Helical" evidence="1">
    <location>
        <begin position="36"/>
        <end position="55"/>
    </location>
</feature>
<evidence type="ECO:0000313" key="2">
    <source>
        <dbReference type="EMBL" id="JAH98806.1"/>
    </source>
</evidence>
<dbReference type="AlphaFoldDB" id="A0A0E9X8P7"/>
<protein>
    <submittedName>
        <fullName evidence="2">Uncharacterized protein</fullName>
    </submittedName>
</protein>
<evidence type="ECO:0000256" key="1">
    <source>
        <dbReference type="SAM" id="Phobius"/>
    </source>
</evidence>
<name>A0A0E9X8P7_ANGAN</name>
<dbReference type="EMBL" id="GBXM01009771">
    <property type="protein sequence ID" value="JAH98806.1"/>
    <property type="molecule type" value="Transcribed_RNA"/>
</dbReference>
<keyword evidence="1" id="KW-0472">Membrane</keyword>
<accession>A0A0E9X8P7</accession>
<reference evidence="2" key="2">
    <citation type="journal article" date="2015" name="Fish Shellfish Immunol.">
        <title>Early steps in the European eel (Anguilla anguilla)-Vibrio vulnificus interaction in the gills: Role of the RtxA13 toxin.</title>
        <authorList>
            <person name="Callol A."/>
            <person name="Pajuelo D."/>
            <person name="Ebbesson L."/>
            <person name="Teles M."/>
            <person name="MacKenzie S."/>
            <person name="Amaro C."/>
        </authorList>
    </citation>
    <scope>NUCLEOTIDE SEQUENCE</scope>
</reference>
<sequence length="84" mass="9623">MKYYLSIERTMSEDSNKEKQFHKICRLNGAAKSPSIYTFQGTLCFFFILFYFVLFCRVCVCGSNKCVYVCVGGDAILPVMTTVF</sequence>